<dbReference type="RefSeq" id="WP_272436827.1">
    <property type="nucleotide sequence ID" value="NZ_JAMQKB010000010.1"/>
</dbReference>
<evidence type="ECO:0000256" key="6">
    <source>
        <dbReference type="ARBA" id="ARBA00023196"/>
    </source>
</evidence>
<keyword evidence="10" id="KW-1185">Reference proteome</keyword>
<accession>A0A9X3WT59</accession>
<comment type="subcellular location">
    <subcellularLocation>
        <location evidence="8">Cell membrane</location>
        <topology evidence="8">Peripheral membrane protein</topology>
    </subcellularLocation>
    <subcellularLocation>
        <location evidence="1">Membrane</location>
    </subcellularLocation>
</comment>
<dbReference type="AlphaFoldDB" id="A0A9X3WT59"/>
<dbReference type="NCBIfam" id="TIGR01145">
    <property type="entry name" value="ATP_synt_delta"/>
    <property type="match status" value="1"/>
</dbReference>
<dbReference type="PROSITE" id="PS00389">
    <property type="entry name" value="ATPASE_DELTA"/>
    <property type="match status" value="1"/>
</dbReference>
<evidence type="ECO:0000256" key="8">
    <source>
        <dbReference type="HAMAP-Rule" id="MF_01416"/>
    </source>
</evidence>
<evidence type="ECO:0000313" key="10">
    <source>
        <dbReference type="Proteomes" id="UP001145050"/>
    </source>
</evidence>
<dbReference type="GO" id="GO:0046933">
    <property type="term" value="F:proton-transporting ATP synthase activity, rotational mechanism"/>
    <property type="evidence" value="ECO:0007669"/>
    <property type="project" value="UniProtKB-UniRule"/>
</dbReference>
<evidence type="ECO:0000313" key="9">
    <source>
        <dbReference type="EMBL" id="MDC3425025.1"/>
    </source>
</evidence>
<evidence type="ECO:0000256" key="2">
    <source>
        <dbReference type="ARBA" id="ARBA00022448"/>
    </source>
</evidence>
<dbReference type="Gene3D" id="1.10.520.20">
    <property type="entry name" value="N-terminal domain of the delta subunit of the F1F0-ATP synthase"/>
    <property type="match status" value="1"/>
</dbReference>
<comment type="similarity">
    <text evidence="8">Belongs to the ATPase delta chain family.</text>
</comment>
<dbReference type="Pfam" id="PF00213">
    <property type="entry name" value="OSCP"/>
    <property type="match status" value="1"/>
</dbReference>
<evidence type="ECO:0000256" key="7">
    <source>
        <dbReference type="ARBA" id="ARBA00023310"/>
    </source>
</evidence>
<gene>
    <name evidence="8" type="primary">atpH</name>
    <name evidence="9" type="ORF">NC797_10965</name>
</gene>
<evidence type="ECO:0000256" key="1">
    <source>
        <dbReference type="ARBA" id="ARBA00004370"/>
    </source>
</evidence>
<dbReference type="GO" id="GO:0005886">
    <property type="term" value="C:plasma membrane"/>
    <property type="evidence" value="ECO:0007669"/>
    <property type="project" value="UniProtKB-SubCell"/>
</dbReference>
<reference evidence="9" key="1">
    <citation type="submission" date="2022-06" db="EMBL/GenBank/DDBJ databases">
        <title>Aquibacillus sp. a new bacterium isolated from soil saline samples.</title>
        <authorList>
            <person name="Galisteo C."/>
            <person name="De La Haba R."/>
            <person name="Sanchez-Porro C."/>
            <person name="Ventosa A."/>
        </authorList>
    </citation>
    <scope>NUCLEOTIDE SEQUENCE</scope>
    <source>
        <strain evidence="9">3ASR75-11</strain>
    </source>
</reference>
<evidence type="ECO:0000256" key="5">
    <source>
        <dbReference type="ARBA" id="ARBA00023136"/>
    </source>
</evidence>
<keyword evidence="5 8" id="KW-0472">Membrane</keyword>
<proteinExistence type="inferred from homology"/>
<dbReference type="SUPFAM" id="SSF47928">
    <property type="entry name" value="N-terminal domain of the delta subunit of the F1F0-ATP synthase"/>
    <property type="match status" value="1"/>
</dbReference>
<evidence type="ECO:0000256" key="4">
    <source>
        <dbReference type="ARBA" id="ARBA00023065"/>
    </source>
</evidence>
<keyword evidence="4 8" id="KW-0406">Ion transport</keyword>
<dbReference type="Proteomes" id="UP001145050">
    <property type="component" value="Unassembled WGS sequence"/>
</dbReference>
<dbReference type="InterPro" id="IPR020781">
    <property type="entry name" value="ATPase_OSCP/d_CS"/>
</dbReference>
<evidence type="ECO:0000256" key="3">
    <source>
        <dbReference type="ARBA" id="ARBA00022781"/>
    </source>
</evidence>
<dbReference type="InterPro" id="IPR026015">
    <property type="entry name" value="ATP_synth_OSCP/delta_N_sf"/>
</dbReference>
<dbReference type="PRINTS" id="PR00125">
    <property type="entry name" value="ATPASEDELTA"/>
</dbReference>
<keyword evidence="2 8" id="KW-0813">Transport</keyword>
<dbReference type="NCBIfam" id="NF004403">
    <property type="entry name" value="PRK05758.2-4"/>
    <property type="match status" value="1"/>
</dbReference>
<keyword evidence="8" id="KW-1003">Cell membrane</keyword>
<comment type="caution">
    <text evidence="9">The sequence shown here is derived from an EMBL/GenBank/DDBJ whole genome shotgun (WGS) entry which is preliminary data.</text>
</comment>
<keyword evidence="7 8" id="KW-0066">ATP synthesis</keyword>
<protein>
    <recommendedName>
        <fullName evidence="8">ATP synthase subunit delta</fullName>
    </recommendedName>
    <alternativeName>
        <fullName evidence="8">ATP synthase F(1) sector subunit delta</fullName>
    </alternativeName>
    <alternativeName>
        <fullName evidence="8">F-type ATPase subunit delta</fullName>
        <shortName evidence="8">F-ATPase subunit delta</shortName>
    </alternativeName>
</protein>
<name>A0A9X3WT59_9BACI</name>
<comment type="function">
    <text evidence="8">This protein is part of the stalk that links CF(0) to CF(1). It either transmits conformational changes from CF(0) to CF(1) or is implicated in proton conduction.</text>
</comment>
<organism evidence="9 10">
    <name type="scientific">Terrihalobacillus insolitus</name>
    <dbReference type="NCBI Taxonomy" id="2950438"/>
    <lineage>
        <taxon>Bacteria</taxon>
        <taxon>Bacillati</taxon>
        <taxon>Bacillota</taxon>
        <taxon>Bacilli</taxon>
        <taxon>Bacillales</taxon>
        <taxon>Bacillaceae</taxon>
        <taxon>Terrihalobacillus</taxon>
    </lineage>
</organism>
<dbReference type="EMBL" id="JAMQKB010000010">
    <property type="protein sequence ID" value="MDC3425025.1"/>
    <property type="molecule type" value="Genomic_DNA"/>
</dbReference>
<dbReference type="InterPro" id="IPR000711">
    <property type="entry name" value="ATPase_OSCP/dsu"/>
</dbReference>
<dbReference type="PANTHER" id="PTHR11910">
    <property type="entry name" value="ATP SYNTHASE DELTA CHAIN"/>
    <property type="match status" value="1"/>
</dbReference>
<dbReference type="GO" id="GO:0045259">
    <property type="term" value="C:proton-transporting ATP synthase complex"/>
    <property type="evidence" value="ECO:0007669"/>
    <property type="project" value="UniProtKB-KW"/>
</dbReference>
<comment type="function">
    <text evidence="8">F(1)F(0) ATP synthase produces ATP from ADP in the presence of a proton or sodium gradient. F-type ATPases consist of two structural domains, F(1) containing the extramembraneous catalytic core and F(0) containing the membrane proton channel, linked together by a central stalk and a peripheral stalk. During catalysis, ATP synthesis in the catalytic domain of F(1) is coupled via a rotary mechanism of the central stalk subunits to proton translocation.</text>
</comment>
<keyword evidence="6 8" id="KW-0139">CF(1)</keyword>
<keyword evidence="3 8" id="KW-0375">Hydrogen ion transport</keyword>
<sequence length="181" mass="20379">MSETIIAKRYADALFQIGQEKATMDQLENELRLIGDVIKQNEEILPFLQHPRINNDKKKQLLDESFQGVSTDVINTLKLLIDRHRVEVIPAITEHFIELVNDAKGIAQATVFSVRELNETEKKELADVFAKKLNKTTLKISNVVDPTILGGVKLKIGNTIYDGTVSGKLERIERNLVSANK</sequence>
<dbReference type="HAMAP" id="MF_01416">
    <property type="entry name" value="ATP_synth_delta_bact"/>
    <property type="match status" value="1"/>
</dbReference>